<dbReference type="Proteomes" id="UP001221838">
    <property type="component" value="Unassembled WGS sequence"/>
</dbReference>
<dbReference type="RefSeq" id="WP_272144880.1">
    <property type="nucleotide sequence ID" value="NZ_JAQNDM010000002.1"/>
</dbReference>
<comment type="caution">
    <text evidence="1">The sequence shown here is derived from an EMBL/GenBank/DDBJ whole genome shotgun (WGS) entry which is preliminary data.</text>
</comment>
<name>A0ABT5DKW4_9BACT</name>
<keyword evidence="2" id="KW-1185">Reference proteome</keyword>
<reference evidence="1 2" key="1">
    <citation type="submission" date="2022-11" db="EMBL/GenBank/DDBJ databases">
        <title>Minimal conservation of predation-associated metabolite biosynthetic gene clusters underscores biosynthetic potential of Myxococcota including descriptions for ten novel species: Archangium lansinium sp. nov., Myxococcus landrumus sp. nov., Nannocystis bai.</title>
        <authorList>
            <person name="Ahearne A."/>
            <person name="Stevens C."/>
            <person name="Dowd S."/>
        </authorList>
    </citation>
    <scope>NUCLEOTIDE SEQUENCE [LARGE SCALE GENOMIC DNA]</scope>
    <source>
        <strain evidence="1 2">NCWAL01</strain>
    </source>
</reference>
<evidence type="ECO:0000313" key="2">
    <source>
        <dbReference type="Proteomes" id="UP001221838"/>
    </source>
</evidence>
<dbReference type="EMBL" id="JAQNDM010000002">
    <property type="protein sequence ID" value="MDC0714292.1"/>
    <property type="molecule type" value="Genomic_DNA"/>
</dbReference>
<gene>
    <name evidence="1" type="ORF">POL68_37875</name>
</gene>
<organism evidence="1 2">
    <name type="scientific">Stigmatella ashevillensis</name>
    <dbReference type="NCBI Taxonomy" id="2995309"/>
    <lineage>
        <taxon>Bacteria</taxon>
        <taxon>Pseudomonadati</taxon>
        <taxon>Myxococcota</taxon>
        <taxon>Myxococcia</taxon>
        <taxon>Myxococcales</taxon>
        <taxon>Cystobacterineae</taxon>
        <taxon>Archangiaceae</taxon>
        <taxon>Stigmatella</taxon>
    </lineage>
</organism>
<protein>
    <submittedName>
        <fullName evidence="1">Uncharacterized protein</fullName>
    </submittedName>
</protein>
<sequence>MSVEVIRATKDAISAVRRTLGLGSCEAPDSRFEIMRATVWSIAAPGSKAHINRVLSAALPTWQILSDRATATEETLRAELRGALSMLEDAGDLIGLSGGYWAPATARFIEIPRGAGYLLVGGVPSALLQLSCDKIQFHGPHRHLAKLPPELASLLPIEDLKSWSRLPNVSLQDWAREVNESHERQPYAPTSADAFEFYLPVKARPGAPQFKRWSEDAGNATGTLLARRRRVYGAREFRLVDVRGGRIVGACELHDVDVRRLMYALDLAGNSPVRARPLRVADQTQWLFTSELPRAEQRALAAFGTLEIPDDRPYERRWTFSRNEGLALDMLRSLGIALGQPPREERR</sequence>
<accession>A0ABT5DKW4</accession>
<proteinExistence type="predicted"/>
<evidence type="ECO:0000313" key="1">
    <source>
        <dbReference type="EMBL" id="MDC0714292.1"/>
    </source>
</evidence>